<dbReference type="EMBL" id="BAABFO010000006">
    <property type="protein sequence ID" value="GAA4329342.1"/>
    <property type="molecule type" value="Genomic_DNA"/>
</dbReference>
<gene>
    <name evidence="2" type="ORF">GCM10023144_16010</name>
</gene>
<dbReference type="Proteomes" id="UP001501671">
    <property type="component" value="Unassembled WGS sequence"/>
</dbReference>
<dbReference type="RefSeq" id="WP_345248100.1">
    <property type="nucleotide sequence ID" value="NZ_BAABFO010000006.1"/>
</dbReference>
<organism evidence="2 3">
    <name type="scientific">Pigmentiphaga soli</name>
    <dbReference type="NCBI Taxonomy" id="1007095"/>
    <lineage>
        <taxon>Bacteria</taxon>
        <taxon>Pseudomonadati</taxon>
        <taxon>Pseudomonadota</taxon>
        <taxon>Betaproteobacteria</taxon>
        <taxon>Burkholderiales</taxon>
        <taxon>Alcaligenaceae</taxon>
        <taxon>Pigmentiphaga</taxon>
    </lineage>
</organism>
<dbReference type="PANTHER" id="PTHR42870:SF1">
    <property type="entry name" value="NON-SPECIFIC LIPID-TRANSFER PROTEIN-LIKE 2"/>
    <property type="match status" value="1"/>
</dbReference>
<dbReference type="InterPro" id="IPR002155">
    <property type="entry name" value="Thiolase"/>
</dbReference>
<evidence type="ECO:0000313" key="3">
    <source>
        <dbReference type="Proteomes" id="UP001501671"/>
    </source>
</evidence>
<evidence type="ECO:0000313" key="2">
    <source>
        <dbReference type="EMBL" id="GAA4329342.1"/>
    </source>
</evidence>
<dbReference type="Pfam" id="PF22691">
    <property type="entry name" value="Thiolase_C_1"/>
    <property type="match status" value="1"/>
</dbReference>
<evidence type="ECO:0000259" key="1">
    <source>
        <dbReference type="Pfam" id="PF22691"/>
    </source>
</evidence>
<sequence length="376" mass="41170">MRQVALVAAHATRQGLHPGKTAWELGVEAFKGALRQAGIARDAIDGLVTQAAQDGSGLMDSTRFGQMVGLNPRTSGSLRYGTAIFSLAYAAAQIAAGQARLVACVYATNQRSGGYRFGEPPDPYGAPYGFLNPAGFAALGFQRYLYKYGRLADRDKLGAFALASRRHARLNPIAFRREPMAWEDYLQDRWIVWPLRRSDICLITDGAVCILVAEAGLAETLVERPVYVRGMARQDALRLLENDDHLLIPHMKDTARRLRAATGFGCRDIDALYIQDAHAAVVPATLENYGFCAPGEALDFIQDGRIEIGGELPVNSNGGQLSEGYMVGWLHHHELFHQLRGECGERQIENCNVAQFCATGGFRELTAAAIYSNSRH</sequence>
<dbReference type="Gene3D" id="3.40.47.10">
    <property type="match status" value="1"/>
</dbReference>
<dbReference type="InterPro" id="IPR016039">
    <property type="entry name" value="Thiolase-like"/>
</dbReference>
<feature type="domain" description="Thiolase C-terminal" evidence="1">
    <location>
        <begin position="245"/>
        <end position="372"/>
    </location>
</feature>
<dbReference type="CDD" id="cd00829">
    <property type="entry name" value="SCP-x_thiolase"/>
    <property type="match status" value="1"/>
</dbReference>
<comment type="caution">
    <text evidence="2">The sequence shown here is derived from an EMBL/GenBank/DDBJ whole genome shotgun (WGS) entry which is preliminary data.</text>
</comment>
<reference evidence="3" key="1">
    <citation type="journal article" date="2019" name="Int. J. Syst. Evol. Microbiol.">
        <title>The Global Catalogue of Microorganisms (GCM) 10K type strain sequencing project: providing services to taxonomists for standard genome sequencing and annotation.</title>
        <authorList>
            <consortium name="The Broad Institute Genomics Platform"/>
            <consortium name="The Broad Institute Genome Sequencing Center for Infectious Disease"/>
            <person name="Wu L."/>
            <person name="Ma J."/>
        </authorList>
    </citation>
    <scope>NUCLEOTIDE SEQUENCE [LARGE SCALE GENOMIC DNA]</scope>
    <source>
        <strain evidence="3">JCM 17666</strain>
    </source>
</reference>
<dbReference type="PANTHER" id="PTHR42870">
    <property type="entry name" value="ACETYL-COA C-ACETYLTRANSFERASE"/>
    <property type="match status" value="1"/>
</dbReference>
<name>A0ABP8GSP3_9BURK</name>
<proteinExistence type="predicted"/>
<dbReference type="SUPFAM" id="SSF53901">
    <property type="entry name" value="Thiolase-like"/>
    <property type="match status" value="2"/>
</dbReference>
<dbReference type="PIRSF" id="PIRSF000429">
    <property type="entry name" value="Ac-CoA_Ac_transf"/>
    <property type="match status" value="1"/>
</dbReference>
<keyword evidence="3" id="KW-1185">Reference proteome</keyword>
<protein>
    <submittedName>
        <fullName evidence="2">Thiolase family protein</fullName>
    </submittedName>
</protein>
<accession>A0ABP8GSP3</accession>
<dbReference type="InterPro" id="IPR055140">
    <property type="entry name" value="Thiolase_C_2"/>
</dbReference>